<dbReference type="EMBL" id="JAPPUY010000003">
    <property type="protein sequence ID" value="MCY4746035.1"/>
    <property type="molecule type" value="Genomic_DNA"/>
</dbReference>
<comment type="caution">
    <text evidence="1">The sequence shown here is derived from an EMBL/GenBank/DDBJ whole genome shotgun (WGS) entry which is preliminary data.</text>
</comment>
<evidence type="ECO:0000313" key="1">
    <source>
        <dbReference type="EMBL" id="MCY4746035.1"/>
    </source>
</evidence>
<gene>
    <name evidence="1" type="ORF">NYO99_13700</name>
</gene>
<accession>A0ACC6CC91</accession>
<organism evidence="1 2">
    <name type="scientific">Roseateles hydrophilus</name>
    <dbReference type="NCBI Taxonomy" id="2975054"/>
    <lineage>
        <taxon>Bacteria</taxon>
        <taxon>Pseudomonadati</taxon>
        <taxon>Pseudomonadota</taxon>
        <taxon>Betaproteobacteria</taxon>
        <taxon>Burkholderiales</taxon>
        <taxon>Sphaerotilaceae</taxon>
        <taxon>Roseateles</taxon>
    </lineage>
</organism>
<proteinExistence type="predicted"/>
<sequence length="608" mass="65701">MLSSPIADLLTQGLRALSHGQAAQAEALLREVLRHAPGTPPALAGLGQIAAQAQRWPEAEQAFRGALAGDVEQPRVWYALAQVLEVQGRPGDAAHAFAQAADRQPGWAAPRYQLARLLRALGRATDALGVAEQALQQAPDDVDTLQLLAMLQEELGQLPAAERSLRAALARAPQRAALHHNLGVVLHRQGQLAAALAAHEQAHDLGLDVPDAHYNHGNTLQALGRVDEALDAYRRVLARDPQHALGLLDLTRLRWALGHAEFDAELRHAQSHTPDSDLAPGLHGQLLLAAGRPDEALQAYAHAARLAPQRASHLAGQARALSQLGRHDEACAAHAQALVLAPDDAIVLTQAAHSHFAAGRVNEGQALAQRALAHTPHDQLALALQGLGWRLTQDPRSAWLHDLDELVAVIDLVPPPGWSDIASFNASLAAELSELHTAREAPIDQTLRQGTQTHGQLFDLALPAVQALRSQVARAIDAWLATRREDAAHPLLGRRTAGWRFAGSWSSRLRRGGFHTSHVHGQGWLSSCYYVQTPPSALASATQQGWLQFGEPDLPEPLRAQLPPWRFEAPLPGRLLLFPSYLWHGTRPFDDEMARLTVAFDILPTPAA</sequence>
<reference evidence="1" key="1">
    <citation type="submission" date="2022-08" db="EMBL/GenBank/DDBJ databases">
        <title>Genome sequencing of Pelomonas sp. UHG3.</title>
        <authorList>
            <person name="So Y."/>
        </authorList>
    </citation>
    <scope>NUCLEOTIDE SEQUENCE</scope>
    <source>
        <strain evidence="1">UHG3</strain>
    </source>
</reference>
<name>A0ACC6CC91_9BURK</name>
<dbReference type="Proteomes" id="UP001076464">
    <property type="component" value="Unassembled WGS sequence"/>
</dbReference>
<protein>
    <submittedName>
        <fullName evidence="1">Tetratricopeptide repeat protein</fullName>
    </submittedName>
</protein>
<evidence type="ECO:0000313" key="2">
    <source>
        <dbReference type="Proteomes" id="UP001076464"/>
    </source>
</evidence>
<keyword evidence="2" id="KW-1185">Reference proteome</keyword>